<dbReference type="PANTHER" id="PTHR13477:SF0">
    <property type="entry name" value="LARGE RIBOSOMAL SUBUNIT PROTEIN ML49"/>
    <property type="match status" value="1"/>
</dbReference>
<comment type="similarity">
    <text evidence="2">Belongs to the mitochondrion-specific ribosomal protein mL49 family.</text>
</comment>
<dbReference type="OrthoDB" id="19439at2759"/>
<evidence type="ECO:0000256" key="4">
    <source>
        <dbReference type="ARBA" id="ARBA00023128"/>
    </source>
</evidence>
<evidence type="ECO:0000256" key="1">
    <source>
        <dbReference type="ARBA" id="ARBA00004173"/>
    </source>
</evidence>
<evidence type="ECO:0000256" key="6">
    <source>
        <dbReference type="ARBA" id="ARBA00035191"/>
    </source>
</evidence>
<dbReference type="STRING" id="1076935.U4L1P1"/>
<dbReference type="GO" id="GO:0006412">
    <property type="term" value="P:translation"/>
    <property type="evidence" value="ECO:0007669"/>
    <property type="project" value="InterPro"/>
</dbReference>
<keyword evidence="8" id="KW-1185">Reference proteome</keyword>
<dbReference type="Gene3D" id="3.30.780.10">
    <property type="entry name" value="SUI1-like domain"/>
    <property type="match status" value="1"/>
</dbReference>
<dbReference type="OMA" id="ARIHINQ"/>
<dbReference type="GO" id="GO:0003735">
    <property type="term" value="F:structural constituent of ribosome"/>
    <property type="evidence" value="ECO:0007669"/>
    <property type="project" value="InterPro"/>
</dbReference>
<dbReference type="Pfam" id="PF05046">
    <property type="entry name" value="Img2"/>
    <property type="match status" value="1"/>
</dbReference>
<gene>
    <name evidence="7" type="ORF">PCON_09405</name>
</gene>
<accession>U4L1P1</accession>
<protein>
    <recommendedName>
        <fullName evidence="6">Large ribosomal subunit protein mL49</fullName>
    </recommendedName>
</protein>
<reference evidence="7 8" key="1">
    <citation type="journal article" date="2013" name="PLoS Genet.">
        <title>The genome and development-dependent transcriptomes of Pyronema confluens: a window into fungal evolution.</title>
        <authorList>
            <person name="Traeger S."/>
            <person name="Altegoer F."/>
            <person name="Freitag M."/>
            <person name="Gabaldon T."/>
            <person name="Kempken F."/>
            <person name="Kumar A."/>
            <person name="Marcet-Houben M."/>
            <person name="Poggeler S."/>
            <person name="Stajich J.E."/>
            <person name="Nowrousian M."/>
        </authorList>
    </citation>
    <scope>NUCLEOTIDE SEQUENCE [LARGE SCALE GENOMIC DNA]</scope>
    <source>
        <strain evidence="8">CBS 100304</strain>
        <tissue evidence="7">Vegetative mycelium</tissue>
    </source>
</reference>
<evidence type="ECO:0000256" key="5">
    <source>
        <dbReference type="ARBA" id="ARBA00023274"/>
    </source>
</evidence>
<comment type="subcellular location">
    <subcellularLocation>
        <location evidence="1">Mitochondrion</location>
    </subcellularLocation>
</comment>
<keyword evidence="4" id="KW-0496">Mitochondrion</keyword>
<evidence type="ECO:0000256" key="3">
    <source>
        <dbReference type="ARBA" id="ARBA00022980"/>
    </source>
</evidence>
<evidence type="ECO:0000313" key="7">
    <source>
        <dbReference type="EMBL" id="CCX09812.1"/>
    </source>
</evidence>
<keyword evidence="3" id="KW-0689">Ribosomal protein</keyword>
<dbReference type="PANTHER" id="PTHR13477">
    <property type="entry name" value="MITOCHONDRIAL 39S RIBOSOMAL PROTEIN L49"/>
    <property type="match status" value="1"/>
</dbReference>
<sequence length="125" mass="14311">MFSFVTRVTRPSAVVPRICRFSTSTILKEAETVTVAPVAEKPLPYFVHRSKTNNLPVYEGRKRGGNFLITKIRKVEGDVAALRQNIIDALEMDPARIHINQLTRHIIIKGHWGKKVEKFLAEQRF</sequence>
<dbReference type="AlphaFoldDB" id="U4L1P1"/>
<dbReference type="EMBL" id="HF935496">
    <property type="protein sequence ID" value="CCX09812.1"/>
    <property type="molecule type" value="Genomic_DNA"/>
</dbReference>
<proteinExistence type="inferred from homology"/>
<evidence type="ECO:0000313" key="8">
    <source>
        <dbReference type="Proteomes" id="UP000018144"/>
    </source>
</evidence>
<keyword evidence="5" id="KW-0687">Ribonucleoprotein</keyword>
<organism evidence="7 8">
    <name type="scientific">Pyronema omphalodes (strain CBS 100304)</name>
    <name type="common">Pyronema confluens</name>
    <dbReference type="NCBI Taxonomy" id="1076935"/>
    <lineage>
        <taxon>Eukaryota</taxon>
        <taxon>Fungi</taxon>
        <taxon>Dikarya</taxon>
        <taxon>Ascomycota</taxon>
        <taxon>Pezizomycotina</taxon>
        <taxon>Pezizomycetes</taxon>
        <taxon>Pezizales</taxon>
        <taxon>Pyronemataceae</taxon>
        <taxon>Pyronema</taxon>
    </lineage>
</organism>
<dbReference type="GO" id="GO:0005762">
    <property type="term" value="C:mitochondrial large ribosomal subunit"/>
    <property type="evidence" value="ECO:0007669"/>
    <property type="project" value="TreeGrafter"/>
</dbReference>
<dbReference type="Proteomes" id="UP000018144">
    <property type="component" value="Unassembled WGS sequence"/>
</dbReference>
<name>U4L1P1_PYROM</name>
<dbReference type="eggNOG" id="KOG4034">
    <property type="taxonomic scope" value="Eukaryota"/>
</dbReference>
<dbReference type="InterPro" id="IPR007740">
    <property type="entry name" value="Ribosomal_mL49"/>
</dbReference>
<evidence type="ECO:0000256" key="2">
    <source>
        <dbReference type="ARBA" id="ARBA00005677"/>
    </source>
</evidence>